<dbReference type="EMBL" id="JAGYPM010000002">
    <property type="protein sequence ID" value="MBS4190185.1"/>
    <property type="molecule type" value="Genomic_DNA"/>
</dbReference>
<dbReference type="InterPro" id="IPR021486">
    <property type="entry name" value="DUF3139"/>
</dbReference>
<organism evidence="2 3">
    <name type="scientific">Cytobacillus citreus</name>
    <dbReference type="NCBI Taxonomy" id="2833586"/>
    <lineage>
        <taxon>Bacteria</taxon>
        <taxon>Bacillati</taxon>
        <taxon>Bacillota</taxon>
        <taxon>Bacilli</taxon>
        <taxon>Bacillales</taxon>
        <taxon>Bacillaceae</taxon>
        <taxon>Cytobacillus</taxon>
    </lineage>
</organism>
<dbReference type="Pfam" id="PF11337">
    <property type="entry name" value="DUF3139"/>
    <property type="match status" value="1"/>
</dbReference>
<proteinExistence type="predicted"/>
<dbReference type="Proteomes" id="UP000681027">
    <property type="component" value="Unassembled WGS sequence"/>
</dbReference>
<evidence type="ECO:0000313" key="2">
    <source>
        <dbReference type="EMBL" id="MBS4190185.1"/>
    </source>
</evidence>
<evidence type="ECO:0000313" key="3">
    <source>
        <dbReference type="Proteomes" id="UP000681027"/>
    </source>
</evidence>
<keyword evidence="1" id="KW-0472">Membrane</keyword>
<name>A0ABS5NQU3_9BACI</name>
<keyword evidence="3" id="KW-1185">Reference proteome</keyword>
<reference evidence="2 3" key="1">
    <citation type="submission" date="2021-05" db="EMBL/GenBank/DDBJ databases">
        <title>Novel Bacillus species.</title>
        <authorList>
            <person name="Liu G."/>
        </authorList>
    </citation>
    <scope>NUCLEOTIDE SEQUENCE [LARGE SCALE GENOMIC DNA]</scope>
    <source>
        <strain evidence="2 3">FJAT-49705</strain>
    </source>
</reference>
<accession>A0ABS5NQU3</accession>
<keyword evidence="1" id="KW-1133">Transmembrane helix</keyword>
<comment type="caution">
    <text evidence="2">The sequence shown here is derived from an EMBL/GenBank/DDBJ whole genome shotgun (WGS) entry which is preliminary data.</text>
</comment>
<dbReference type="RefSeq" id="WP_213101655.1">
    <property type="nucleotide sequence ID" value="NZ_JAGYPM010000002.1"/>
</dbReference>
<feature type="transmembrane region" description="Helical" evidence="1">
    <location>
        <begin position="6"/>
        <end position="28"/>
    </location>
</feature>
<protein>
    <submittedName>
        <fullName evidence="2">DUF3139 domain-containing protein</fullName>
    </submittedName>
</protein>
<evidence type="ECO:0000256" key="1">
    <source>
        <dbReference type="SAM" id="Phobius"/>
    </source>
</evidence>
<sequence length="132" mass="15639">MSRRKINGFIILILFIFMVGSIIWYINFPYYEKVAEKRINTYMEAQNVDKKKILDKDSHLDFKTGRWEINYKFKDEPNLTYEYTFDRKTNQVLLLVFNSTKLIGGSSVESGMNYPSIHEGWSKFDEDGNLID</sequence>
<gene>
    <name evidence="2" type="ORF">KHA94_08215</name>
</gene>
<keyword evidence="1" id="KW-0812">Transmembrane</keyword>